<evidence type="ECO:0000256" key="1">
    <source>
        <dbReference type="SAM" id="MobiDB-lite"/>
    </source>
</evidence>
<dbReference type="GO" id="GO:0070382">
    <property type="term" value="C:exocytic vesicle"/>
    <property type="evidence" value="ECO:0007669"/>
    <property type="project" value="TreeGrafter"/>
</dbReference>
<dbReference type="GO" id="GO:0000149">
    <property type="term" value="F:SNARE binding"/>
    <property type="evidence" value="ECO:0007669"/>
    <property type="project" value="TreeGrafter"/>
</dbReference>
<dbReference type="PROSITE" id="PS50004">
    <property type="entry name" value="C2"/>
    <property type="match status" value="1"/>
</dbReference>
<dbReference type="EnsemblMetazoa" id="CLYHEMT000121.1">
    <property type="protein sequence ID" value="CLYHEMP000121.1"/>
    <property type="gene ID" value="CLYHEMG000121"/>
</dbReference>
<feature type="compositionally biased region" description="Polar residues" evidence="1">
    <location>
        <begin position="69"/>
        <end position="83"/>
    </location>
</feature>
<reference evidence="4" key="1">
    <citation type="submission" date="2021-01" db="UniProtKB">
        <authorList>
            <consortium name="EnsemblMetazoa"/>
        </authorList>
    </citation>
    <scope>IDENTIFICATION</scope>
</reference>
<keyword evidence="2" id="KW-0812">Transmembrane</keyword>
<dbReference type="GO" id="GO:0030276">
    <property type="term" value="F:clathrin binding"/>
    <property type="evidence" value="ECO:0007669"/>
    <property type="project" value="TreeGrafter"/>
</dbReference>
<dbReference type="Pfam" id="PF00168">
    <property type="entry name" value="C2"/>
    <property type="match status" value="1"/>
</dbReference>
<dbReference type="Proteomes" id="UP000594262">
    <property type="component" value="Unplaced"/>
</dbReference>
<dbReference type="GO" id="GO:0017156">
    <property type="term" value="P:calcium-ion regulated exocytosis"/>
    <property type="evidence" value="ECO:0007669"/>
    <property type="project" value="TreeGrafter"/>
</dbReference>
<keyword evidence="2" id="KW-1133">Transmembrane helix</keyword>
<evidence type="ECO:0000313" key="5">
    <source>
        <dbReference type="Proteomes" id="UP000594262"/>
    </source>
</evidence>
<feature type="transmembrane region" description="Helical" evidence="2">
    <location>
        <begin position="20"/>
        <end position="44"/>
    </location>
</feature>
<dbReference type="GO" id="GO:0005886">
    <property type="term" value="C:plasma membrane"/>
    <property type="evidence" value="ECO:0007669"/>
    <property type="project" value="TreeGrafter"/>
</dbReference>
<dbReference type="InterPro" id="IPR035892">
    <property type="entry name" value="C2_domain_sf"/>
</dbReference>
<feature type="domain" description="C2" evidence="3">
    <location>
        <begin position="225"/>
        <end position="350"/>
    </location>
</feature>
<dbReference type="AlphaFoldDB" id="A0A7M5UEJ5"/>
<organism evidence="4 5">
    <name type="scientific">Clytia hemisphaerica</name>
    <dbReference type="NCBI Taxonomy" id="252671"/>
    <lineage>
        <taxon>Eukaryota</taxon>
        <taxon>Metazoa</taxon>
        <taxon>Cnidaria</taxon>
        <taxon>Hydrozoa</taxon>
        <taxon>Hydroidolina</taxon>
        <taxon>Leptothecata</taxon>
        <taxon>Obeliida</taxon>
        <taxon>Clytiidae</taxon>
        <taxon>Clytia</taxon>
    </lineage>
</organism>
<dbReference type="GO" id="GO:0001786">
    <property type="term" value="F:phosphatidylserine binding"/>
    <property type="evidence" value="ECO:0007669"/>
    <property type="project" value="TreeGrafter"/>
</dbReference>
<protein>
    <recommendedName>
        <fullName evidence="3">C2 domain-containing protein</fullName>
    </recommendedName>
</protein>
<evidence type="ECO:0000256" key="2">
    <source>
        <dbReference type="SAM" id="Phobius"/>
    </source>
</evidence>
<evidence type="ECO:0000313" key="4">
    <source>
        <dbReference type="EnsemblMetazoa" id="CLYHEMP000121.1"/>
    </source>
</evidence>
<proteinExistence type="predicted"/>
<dbReference type="GO" id="GO:0005544">
    <property type="term" value="F:calcium-dependent phospholipid binding"/>
    <property type="evidence" value="ECO:0007669"/>
    <property type="project" value="TreeGrafter"/>
</dbReference>
<dbReference type="GeneID" id="136813075"/>
<dbReference type="Gene3D" id="2.60.40.150">
    <property type="entry name" value="C2 domain"/>
    <property type="match status" value="2"/>
</dbReference>
<name>A0A7M5UEJ5_9CNID</name>
<dbReference type="GO" id="GO:0005509">
    <property type="term" value="F:calcium ion binding"/>
    <property type="evidence" value="ECO:0007669"/>
    <property type="project" value="TreeGrafter"/>
</dbReference>
<evidence type="ECO:0000259" key="3">
    <source>
        <dbReference type="PROSITE" id="PS50004"/>
    </source>
</evidence>
<accession>A0A7M5UEJ5</accession>
<dbReference type="PANTHER" id="PTHR10024">
    <property type="entry name" value="SYNAPTOTAGMIN"/>
    <property type="match status" value="1"/>
</dbReference>
<feature type="region of interest" description="Disordered" evidence="1">
    <location>
        <begin position="162"/>
        <end position="182"/>
    </location>
</feature>
<dbReference type="RefSeq" id="XP_066925703.1">
    <property type="nucleotide sequence ID" value="XM_067069602.1"/>
</dbReference>
<dbReference type="InterPro" id="IPR000008">
    <property type="entry name" value="C2_dom"/>
</dbReference>
<sequence>MIALDQSTSSNAHHHNNAIVQILISIGGAICFLTLIALFISNVFNAITGCCKNLFGGSKKKEHPLRGNNDLNDNSFLRNSGKNKQYEQLKPGMKIRPTSLSVESLDSYKNAMFEIPGMMVANVIQPIENSSGYSTASYAESVHSDTTEGSGRTTFTEEMVQPNEKELFPGPAGSAPKRRSGQVQKQVNFRKTWHSESFDQSSDFVETFNPELYETKVRRTQMAGSLGKLKFSLQYEDKTKRKLIMSLHELQDLQYVKGTENVVGLYITAMLIPERDYRFQSKQLSRNRNIQLDEVFTFHSRPHNRDFEARTIHLTVVYVERSSKEIIYGESRMPLLSHEIYSQVPTDLTIGIKPSPPSVEIGDAQIVLSYSSEQKKLNVMIKTVKISNQNMLDHLTGLHIKAHLVRLGGDRLGKKKSVSKTLTNTSSTLVEFTDHMTFELEQENYLLCTLKLHVHGKHKIMGKHLSLGKVRIGDSNRDEGGKVHWKTVISSEGIGWTMWHPIYNA</sequence>
<keyword evidence="5" id="KW-1185">Reference proteome</keyword>
<keyword evidence="2" id="KW-0472">Membrane</keyword>
<feature type="region of interest" description="Disordered" evidence="1">
    <location>
        <begin position="61"/>
        <end position="83"/>
    </location>
</feature>
<dbReference type="OrthoDB" id="6020215at2759"/>
<dbReference type="SUPFAM" id="SSF49562">
    <property type="entry name" value="C2 domain (Calcium/lipid-binding domain, CaLB)"/>
    <property type="match status" value="2"/>
</dbReference>